<proteinExistence type="predicted"/>
<evidence type="ECO:0000313" key="1">
    <source>
        <dbReference type="EMBL" id="KAI3692647.1"/>
    </source>
</evidence>
<reference evidence="2" key="1">
    <citation type="journal article" date="2022" name="Mol. Ecol. Resour.">
        <title>The genomes of chicory, endive, great burdock and yacon provide insights into Asteraceae palaeo-polyploidization history and plant inulin production.</title>
        <authorList>
            <person name="Fan W."/>
            <person name="Wang S."/>
            <person name="Wang H."/>
            <person name="Wang A."/>
            <person name="Jiang F."/>
            <person name="Liu H."/>
            <person name="Zhao H."/>
            <person name="Xu D."/>
            <person name="Zhang Y."/>
        </authorList>
    </citation>
    <scope>NUCLEOTIDE SEQUENCE [LARGE SCALE GENOMIC DNA]</scope>
    <source>
        <strain evidence="2">cv. Niubang</strain>
    </source>
</reference>
<dbReference type="Proteomes" id="UP001055879">
    <property type="component" value="Linkage Group LG11"/>
</dbReference>
<name>A0ACB8Z3R9_ARCLA</name>
<protein>
    <submittedName>
        <fullName evidence="1">Uncharacterized protein</fullName>
    </submittedName>
</protein>
<accession>A0ACB8Z3R9</accession>
<dbReference type="EMBL" id="CM042057">
    <property type="protein sequence ID" value="KAI3692647.1"/>
    <property type="molecule type" value="Genomic_DNA"/>
</dbReference>
<organism evidence="1 2">
    <name type="scientific">Arctium lappa</name>
    <name type="common">Greater burdock</name>
    <name type="synonym">Lappa major</name>
    <dbReference type="NCBI Taxonomy" id="4217"/>
    <lineage>
        <taxon>Eukaryota</taxon>
        <taxon>Viridiplantae</taxon>
        <taxon>Streptophyta</taxon>
        <taxon>Embryophyta</taxon>
        <taxon>Tracheophyta</taxon>
        <taxon>Spermatophyta</taxon>
        <taxon>Magnoliopsida</taxon>
        <taxon>eudicotyledons</taxon>
        <taxon>Gunneridae</taxon>
        <taxon>Pentapetalae</taxon>
        <taxon>asterids</taxon>
        <taxon>campanulids</taxon>
        <taxon>Asterales</taxon>
        <taxon>Asteraceae</taxon>
        <taxon>Carduoideae</taxon>
        <taxon>Cardueae</taxon>
        <taxon>Arctiinae</taxon>
        <taxon>Arctium</taxon>
    </lineage>
</organism>
<keyword evidence="2" id="KW-1185">Reference proteome</keyword>
<reference evidence="1 2" key="2">
    <citation type="journal article" date="2022" name="Mol. Ecol. Resour.">
        <title>The genomes of chicory, endive, great burdock and yacon provide insights into Asteraceae paleo-polyploidization history and plant inulin production.</title>
        <authorList>
            <person name="Fan W."/>
            <person name="Wang S."/>
            <person name="Wang H."/>
            <person name="Wang A."/>
            <person name="Jiang F."/>
            <person name="Liu H."/>
            <person name="Zhao H."/>
            <person name="Xu D."/>
            <person name="Zhang Y."/>
        </authorList>
    </citation>
    <scope>NUCLEOTIDE SEQUENCE [LARGE SCALE GENOMIC DNA]</scope>
    <source>
        <strain evidence="2">cv. Niubang</strain>
    </source>
</reference>
<gene>
    <name evidence="1" type="ORF">L6452_32468</name>
</gene>
<evidence type="ECO:0000313" key="2">
    <source>
        <dbReference type="Proteomes" id="UP001055879"/>
    </source>
</evidence>
<comment type="caution">
    <text evidence="1">The sequence shown here is derived from an EMBL/GenBank/DDBJ whole genome shotgun (WGS) entry which is preliminary data.</text>
</comment>
<sequence>MDYDSVSNFLNRSFLLFSFYISVSVFLTELSSEKSTNYTVFDTMPQRDKGYSEASARMPCASTQNCCFLLCLITIQVICRADRNILNVGEELVKETLPLESGSRVYQLEGLRPSTWYEVKISYPASIPASFSLQLNKGNSDLLLKPQRKLLNTEKLIFKNDLQNDQSGTNVMLTVEPEGVVAIPNGKEREMVIYNIVCDELVVGIPHKAWWVVIVAVVCLGVAFVIPFFLPSVLISTDRTNSKNS</sequence>